<dbReference type="OrthoDB" id="5561659at2759"/>
<keyword evidence="5" id="KW-0227">DNA damage</keyword>
<proteinExistence type="inferred from homology"/>
<keyword evidence="3" id="KW-0540">Nuclease</keyword>
<keyword evidence="7" id="KW-0269">Exonuclease</keyword>
<evidence type="ECO:0000256" key="6">
    <source>
        <dbReference type="ARBA" id="ARBA00022801"/>
    </source>
</evidence>
<evidence type="ECO:0000256" key="11">
    <source>
        <dbReference type="ARBA" id="ARBA00039759"/>
    </source>
</evidence>
<dbReference type="Proteomes" id="UP000219338">
    <property type="component" value="Unassembled WGS sequence"/>
</dbReference>
<gene>
    <name evidence="15" type="ORF">ARMOST_11996</name>
</gene>
<evidence type="ECO:0000256" key="2">
    <source>
        <dbReference type="ARBA" id="ARBA00010304"/>
    </source>
</evidence>
<dbReference type="GO" id="GO:0035312">
    <property type="term" value="F:5'-3' DNA exonuclease activity"/>
    <property type="evidence" value="ECO:0007669"/>
    <property type="project" value="TreeGrafter"/>
</dbReference>
<evidence type="ECO:0000256" key="5">
    <source>
        <dbReference type="ARBA" id="ARBA00022763"/>
    </source>
</evidence>
<feature type="domain" description="Metallo-beta-lactamase" evidence="14">
    <location>
        <begin position="6"/>
        <end position="211"/>
    </location>
</feature>
<feature type="compositionally biased region" description="Polar residues" evidence="13">
    <location>
        <begin position="740"/>
        <end position="750"/>
    </location>
</feature>
<keyword evidence="8" id="KW-0233">DNA recombination</keyword>
<evidence type="ECO:0000256" key="1">
    <source>
        <dbReference type="ARBA" id="ARBA00004123"/>
    </source>
</evidence>
<comment type="similarity">
    <text evidence="2">Belongs to the DNA repair metallo-beta-lactamase (DRMBL) family.</text>
</comment>
<dbReference type="GO" id="GO:0006303">
    <property type="term" value="P:double-strand break repair via nonhomologous end joining"/>
    <property type="evidence" value="ECO:0007669"/>
    <property type="project" value="TreeGrafter"/>
</dbReference>
<dbReference type="InterPro" id="IPR036866">
    <property type="entry name" value="RibonucZ/Hydroxyglut_hydro"/>
</dbReference>
<dbReference type="SMART" id="SM00849">
    <property type="entry name" value="Lactamase_B"/>
    <property type="match status" value="1"/>
</dbReference>
<evidence type="ECO:0000256" key="10">
    <source>
        <dbReference type="ARBA" id="ARBA00023242"/>
    </source>
</evidence>
<evidence type="ECO:0000256" key="7">
    <source>
        <dbReference type="ARBA" id="ARBA00022839"/>
    </source>
</evidence>
<evidence type="ECO:0000256" key="8">
    <source>
        <dbReference type="ARBA" id="ARBA00023172"/>
    </source>
</evidence>
<accession>A0A284RIP4</accession>
<keyword evidence="6" id="KW-0378">Hydrolase</keyword>
<dbReference type="OMA" id="FERCEYV"/>
<organism evidence="15 16">
    <name type="scientific">Armillaria ostoyae</name>
    <name type="common">Armillaria root rot fungus</name>
    <dbReference type="NCBI Taxonomy" id="47428"/>
    <lineage>
        <taxon>Eukaryota</taxon>
        <taxon>Fungi</taxon>
        <taxon>Dikarya</taxon>
        <taxon>Basidiomycota</taxon>
        <taxon>Agaricomycotina</taxon>
        <taxon>Agaricomycetes</taxon>
        <taxon>Agaricomycetidae</taxon>
        <taxon>Agaricales</taxon>
        <taxon>Marasmiineae</taxon>
        <taxon>Physalacriaceae</taxon>
        <taxon>Armillaria</taxon>
    </lineage>
</organism>
<evidence type="ECO:0000256" key="9">
    <source>
        <dbReference type="ARBA" id="ARBA00023204"/>
    </source>
</evidence>
<keyword evidence="9" id="KW-0234">DNA repair</keyword>
<dbReference type="GO" id="GO:0036297">
    <property type="term" value="P:interstrand cross-link repair"/>
    <property type="evidence" value="ECO:0007669"/>
    <property type="project" value="TreeGrafter"/>
</dbReference>
<keyword evidence="4" id="KW-0255">Endonuclease</keyword>
<evidence type="ECO:0000256" key="13">
    <source>
        <dbReference type="SAM" id="MobiDB-lite"/>
    </source>
</evidence>
<evidence type="ECO:0000256" key="3">
    <source>
        <dbReference type="ARBA" id="ARBA00022722"/>
    </source>
</evidence>
<dbReference type="Gene3D" id="3.60.15.10">
    <property type="entry name" value="Ribonuclease Z/Hydroxyacylglutathione hydrolase-like"/>
    <property type="match status" value="1"/>
</dbReference>
<comment type="subcellular location">
    <subcellularLocation>
        <location evidence="1">Nucleus</location>
    </subcellularLocation>
</comment>
<dbReference type="PANTHER" id="PTHR23240">
    <property type="entry name" value="DNA CROSS-LINK REPAIR PROTEIN PSO2/SNM1-RELATED"/>
    <property type="match status" value="1"/>
</dbReference>
<reference evidence="16" key="1">
    <citation type="journal article" date="2017" name="Nat. Ecol. Evol.">
        <title>Genome expansion and lineage-specific genetic innovations in the forest pathogenic fungi Armillaria.</title>
        <authorList>
            <person name="Sipos G."/>
            <person name="Prasanna A.N."/>
            <person name="Walter M.C."/>
            <person name="O'Connor E."/>
            <person name="Balint B."/>
            <person name="Krizsan K."/>
            <person name="Kiss B."/>
            <person name="Hess J."/>
            <person name="Varga T."/>
            <person name="Slot J."/>
            <person name="Riley R."/>
            <person name="Boka B."/>
            <person name="Rigling D."/>
            <person name="Barry K."/>
            <person name="Lee J."/>
            <person name="Mihaltcheva S."/>
            <person name="LaButti K."/>
            <person name="Lipzen A."/>
            <person name="Waldron R."/>
            <person name="Moloney N.M."/>
            <person name="Sperisen C."/>
            <person name="Kredics L."/>
            <person name="Vagvoelgyi C."/>
            <person name="Patrignani A."/>
            <person name="Fitzpatrick D."/>
            <person name="Nagy I."/>
            <person name="Doyle S."/>
            <person name="Anderson J.B."/>
            <person name="Grigoriev I.V."/>
            <person name="Gueldener U."/>
            <person name="Muensterkoetter M."/>
            <person name="Nagy L.G."/>
        </authorList>
    </citation>
    <scope>NUCLEOTIDE SEQUENCE [LARGE SCALE GENOMIC DNA]</scope>
    <source>
        <strain evidence="16">C18/9</strain>
    </source>
</reference>
<dbReference type="SUPFAM" id="SSF56281">
    <property type="entry name" value="Metallo-hydrolase/oxidoreductase"/>
    <property type="match status" value="1"/>
</dbReference>
<dbReference type="STRING" id="47428.A0A284RIP4"/>
<dbReference type="EMBL" id="FUEG01000009">
    <property type="protein sequence ID" value="SJL08629.1"/>
    <property type="molecule type" value="Genomic_DNA"/>
</dbReference>
<feature type="compositionally biased region" description="Acidic residues" evidence="13">
    <location>
        <begin position="623"/>
        <end position="634"/>
    </location>
</feature>
<keyword evidence="10" id="KW-0539">Nucleus</keyword>
<dbReference type="PANTHER" id="PTHR23240:SF8">
    <property type="entry name" value="PROTEIN ARTEMIS"/>
    <property type="match status" value="1"/>
</dbReference>
<evidence type="ECO:0000313" key="15">
    <source>
        <dbReference type="EMBL" id="SJL08629.1"/>
    </source>
</evidence>
<evidence type="ECO:0000256" key="4">
    <source>
        <dbReference type="ARBA" id="ARBA00022759"/>
    </source>
</evidence>
<evidence type="ECO:0000313" key="16">
    <source>
        <dbReference type="Proteomes" id="UP000219338"/>
    </source>
</evidence>
<dbReference type="Pfam" id="PF07522">
    <property type="entry name" value="DRMBL"/>
    <property type="match status" value="1"/>
</dbReference>
<dbReference type="GO" id="GO:0006310">
    <property type="term" value="P:DNA recombination"/>
    <property type="evidence" value="ECO:0007669"/>
    <property type="project" value="UniProtKB-KW"/>
</dbReference>
<feature type="region of interest" description="Disordered" evidence="13">
    <location>
        <begin position="545"/>
        <end position="773"/>
    </location>
</feature>
<dbReference type="AlphaFoldDB" id="A0A284RIP4"/>
<name>A0A284RIP4_ARMOS</name>
<dbReference type="InterPro" id="IPR011084">
    <property type="entry name" value="DRMBL"/>
</dbReference>
<dbReference type="GO" id="GO:0003684">
    <property type="term" value="F:damaged DNA binding"/>
    <property type="evidence" value="ECO:0007669"/>
    <property type="project" value="TreeGrafter"/>
</dbReference>
<protein>
    <recommendedName>
        <fullName evidence="11">Protein artemis</fullName>
    </recommendedName>
    <alternativeName>
        <fullName evidence="12">DNA cross-link repair 1C protein</fullName>
    </alternativeName>
</protein>
<sequence length="960" mass="107712">MPPGTPYNSFFVEYPTIRIDEFTTLKNDRRAQLYLLTHTHSDHIVGLQAKGFGETVYCSHDSKEMLLRHEAYKERALHGTQLRAEKLRTYGHLKIDPLVGEDGAVYYQGSRDLLKVVPINSPVHIELDAGNSVTVTAIDANHCPGSVMYLIEGKKGAVLHTGDLRAEPWFLENLKRNPFLQPYLSTSGSQRSNVIKPLEAIYLDTACVMNIEEVPTKEDAVNGLVVLMQLLPESTHFFMNSWTWGYEDALKAIARAFDSRIHMDRYKHAIYSHLANEPFLRSICTHDAGSTRFHACERFERCEYVDVPANRPRATSTSGNQVVYINPVSTMNEEQWAAYQHNTRLRIVEQEESVTCLLVPLARHSPLPELQRFVSLFRPKTIIPNTLDPSLNGLDWTGIRNVFSSCLSSCESSTPATDDDIRPLSDLSQDEDGIDVAHKNLVGDQAEEAANKWADGRGKRRKLEVLRSWLGLPPLREITTIHVDEESQGYDSSSDADDERGKTAHRLFAHQAGIQLVESQADSSPLPLSSPPEPIAQLTPLQLSRIPQLPSPSSSLTAVKRALDPSPSSADRPAKRPRLEKPKPKSQSPTPRRPTLPPIASSSRLPPSRQVDTFRGRKPVLDEPSDDDSSDDSADERGRTAHILFGGDDVKWSDDDDDDDFEPFQREPQEEVSETPLLKLQNVLQDKNPPKTPTTSKPHVLSIDPITPVKRPLVAPPISQQPPKQRSRRSSSPTKEVPESPQSPVLSSPINAFAHSPPPRSPTKIQQLPNSVKIDPDGASFLKSRRMPNADGDTINGQMKRVTASASSPQLPTNAKQFSPLEGPVKRRYTTPFFKTSTPEAAQLADRIRLAERISKSNPELVSPAYPGRNLQLKSRHLQMVGKEQIEEWRAQQWKDYDEKLKELAENEVVQPLNHDRIERIKRSIEEALRKNEKVSMAMPILMCTATESQLEDMDPRYMF</sequence>
<evidence type="ECO:0000256" key="12">
    <source>
        <dbReference type="ARBA" id="ARBA00042677"/>
    </source>
</evidence>
<feature type="compositionally biased region" description="Basic and acidic residues" evidence="13">
    <location>
        <begin position="572"/>
        <end position="583"/>
    </location>
</feature>
<dbReference type="GO" id="GO:0004519">
    <property type="term" value="F:endonuclease activity"/>
    <property type="evidence" value="ECO:0007669"/>
    <property type="project" value="UniProtKB-KW"/>
</dbReference>
<feature type="compositionally biased region" description="Basic and acidic residues" evidence="13">
    <location>
        <begin position="612"/>
        <end position="621"/>
    </location>
</feature>
<evidence type="ECO:0000259" key="14">
    <source>
        <dbReference type="SMART" id="SM00849"/>
    </source>
</evidence>
<keyword evidence="16" id="KW-1185">Reference proteome</keyword>
<dbReference type="InterPro" id="IPR001279">
    <property type="entry name" value="Metallo-B-lactamas"/>
</dbReference>
<dbReference type="GO" id="GO:0005634">
    <property type="term" value="C:nucleus"/>
    <property type="evidence" value="ECO:0007669"/>
    <property type="project" value="UniProtKB-SubCell"/>
</dbReference>
<dbReference type="GO" id="GO:0000723">
    <property type="term" value="P:telomere maintenance"/>
    <property type="evidence" value="ECO:0007669"/>
    <property type="project" value="TreeGrafter"/>
</dbReference>